<reference evidence="3" key="1">
    <citation type="submission" date="2019-03" db="EMBL/GenBank/DDBJ databases">
        <title>Long read genome sequence of the mycoparasitic Pythium oligandrum ATCC 38472 isolated from sugarbeet rhizosphere.</title>
        <authorList>
            <person name="Gaulin E."/>
        </authorList>
    </citation>
    <scope>NUCLEOTIDE SEQUENCE</scope>
    <source>
        <strain evidence="3">ATCC 38472_TT</strain>
    </source>
</reference>
<organism evidence="3 4">
    <name type="scientific">Pythium oligandrum</name>
    <name type="common">Mycoparasitic fungus</name>
    <dbReference type="NCBI Taxonomy" id="41045"/>
    <lineage>
        <taxon>Eukaryota</taxon>
        <taxon>Sar</taxon>
        <taxon>Stramenopiles</taxon>
        <taxon>Oomycota</taxon>
        <taxon>Peronosporomycetes</taxon>
        <taxon>Pythiales</taxon>
        <taxon>Pythiaceae</taxon>
        <taxon>Pythium</taxon>
    </lineage>
</organism>
<dbReference type="InterPro" id="IPR051397">
    <property type="entry name" value="Zn-ADH-like_protein"/>
</dbReference>
<dbReference type="EMBL" id="SPLM01000003">
    <property type="protein sequence ID" value="TMW68136.1"/>
    <property type="molecule type" value="Genomic_DNA"/>
</dbReference>
<dbReference type="OrthoDB" id="9992527at2759"/>
<name>A0A8K1CQT9_PYTOL</name>
<dbReference type="Proteomes" id="UP000794436">
    <property type="component" value="Unassembled WGS sequence"/>
</dbReference>
<dbReference type="PANTHER" id="PTHR43677:SF3">
    <property type="entry name" value="PROSTAGLANDIN REDUCTASE 3"/>
    <property type="match status" value="1"/>
</dbReference>
<evidence type="ECO:0000259" key="2">
    <source>
        <dbReference type="SMART" id="SM00829"/>
    </source>
</evidence>
<dbReference type="InterPro" id="IPR013154">
    <property type="entry name" value="ADH-like_N"/>
</dbReference>
<dbReference type="GO" id="GO:0008270">
    <property type="term" value="F:zinc ion binding"/>
    <property type="evidence" value="ECO:0007669"/>
    <property type="project" value="InterPro"/>
</dbReference>
<accession>A0A8K1CQT9</accession>
<dbReference type="PANTHER" id="PTHR43677">
    <property type="entry name" value="SHORT-CHAIN DEHYDROGENASE/REDUCTASE"/>
    <property type="match status" value="1"/>
</dbReference>
<sequence length="334" mass="35422">MPPFRALKVHQLSVDFRAATKIVEVPELPVASPGNVVVQNHYVGINATDINMTNGAYVPRPVPFSCGLEGVGVITAVGEGVGNIQIGDAVVYQQLGAFAEYIEVPSFAVIKVPTPDPAMLPLMICATSGSIALEVVGHMKSGETILVTSAAGGTGQIVVQLAKLAGNHVIATCSSDGKVGQLKKLGCDRVINYSKEDIRDVLKNEYPKGIDLIFETIGGDMFKAAVENVAVHGRIVVFGFIAGYKDDQKGFAPYALSEVNPTLLMRSASVRGFFLGNHVTQIPAHTSRLLKLIENGKLTLGVDPTPFIGLEGVADAFDHMYAKKNIGKVAIKLV</sequence>
<dbReference type="FunFam" id="3.40.50.720:FF:000121">
    <property type="entry name" value="Prostaglandin reductase 2"/>
    <property type="match status" value="1"/>
</dbReference>
<evidence type="ECO:0000313" key="4">
    <source>
        <dbReference type="Proteomes" id="UP000794436"/>
    </source>
</evidence>
<dbReference type="SMART" id="SM00829">
    <property type="entry name" value="PKS_ER"/>
    <property type="match status" value="1"/>
</dbReference>
<dbReference type="GO" id="GO:0016491">
    <property type="term" value="F:oxidoreductase activity"/>
    <property type="evidence" value="ECO:0007669"/>
    <property type="project" value="UniProtKB-KW"/>
</dbReference>
<dbReference type="PROSITE" id="PS01162">
    <property type="entry name" value="QOR_ZETA_CRYSTAL"/>
    <property type="match status" value="1"/>
</dbReference>
<feature type="domain" description="Enoyl reductase (ER)" evidence="2">
    <location>
        <begin position="13"/>
        <end position="331"/>
    </location>
</feature>
<dbReference type="InterPro" id="IPR013149">
    <property type="entry name" value="ADH-like_C"/>
</dbReference>
<dbReference type="SUPFAM" id="SSF50129">
    <property type="entry name" value="GroES-like"/>
    <property type="match status" value="1"/>
</dbReference>
<dbReference type="Gene3D" id="3.90.180.10">
    <property type="entry name" value="Medium-chain alcohol dehydrogenases, catalytic domain"/>
    <property type="match status" value="1"/>
</dbReference>
<dbReference type="InterPro" id="IPR020843">
    <property type="entry name" value="ER"/>
</dbReference>
<evidence type="ECO:0000256" key="1">
    <source>
        <dbReference type="ARBA" id="ARBA00023002"/>
    </source>
</evidence>
<gene>
    <name evidence="3" type="ORF">Poli38472_007808</name>
</gene>
<dbReference type="Gene3D" id="3.40.50.720">
    <property type="entry name" value="NAD(P)-binding Rossmann-like Domain"/>
    <property type="match status" value="1"/>
</dbReference>
<dbReference type="InterPro" id="IPR011032">
    <property type="entry name" value="GroES-like_sf"/>
</dbReference>
<dbReference type="SUPFAM" id="SSF51735">
    <property type="entry name" value="NAD(P)-binding Rossmann-fold domains"/>
    <property type="match status" value="1"/>
</dbReference>
<protein>
    <recommendedName>
        <fullName evidence="2">Enoyl reductase (ER) domain-containing protein</fullName>
    </recommendedName>
</protein>
<dbReference type="InterPro" id="IPR002364">
    <property type="entry name" value="Quin_OxRdtase/zeta-crystal_CS"/>
</dbReference>
<comment type="caution">
    <text evidence="3">The sequence shown here is derived from an EMBL/GenBank/DDBJ whole genome shotgun (WGS) entry which is preliminary data.</text>
</comment>
<keyword evidence="1" id="KW-0560">Oxidoreductase</keyword>
<dbReference type="Pfam" id="PF08240">
    <property type="entry name" value="ADH_N"/>
    <property type="match status" value="1"/>
</dbReference>
<evidence type="ECO:0000313" key="3">
    <source>
        <dbReference type="EMBL" id="TMW68136.1"/>
    </source>
</evidence>
<dbReference type="GO" id="GO:0005739">
    <property type="term" value="C:mitochondrion"/>
    <property type="evidence" value="ECO:0007669"/>
    <property type="project" value="TreeGrafter"/>
</dbReference>
<dbReference type="Pfam" id="PF00107">
    <property type="entry name" value="ADH_zinc_N"/>
    <property type="match status" value="1"/>
</dbReference>
<proteinExistence type="predicted"/>
<dbReference type="InterPro" id="IPR036291">
    <property type="entry name" value="NAD(P)-bd_dom_sf"/>
</dbReference>
<keyword evidence="4" id="KW-1185">Reference proteome</keyword>
<dbReference type="AlphaFoldDB" id="A0A8K1CQT9"/>